<dbReference type="InParanoid" id="F8QDK9"/>
<dbReference type="HOGENOM" id="CLU_2456146_0_0_1"/>
<evidence type="ECO:0000313" key="2">
    <source>
        <dbReference type="Proteomes" id="UP000008063"/>
    </source>
</evidence>
<gene>
    <name evidence="1" type="ORF">SERLA73DRAFT_145355</name>
</gene>
<proteinExistence type="predicted"/>
<name>F8QDK9_SERL3</name>
<dbReference type="Proteomes" id="UP000008063">
    <property type="component" value="Unassembled WGS sequence"/>
</dbReference>
<dbReference type="EMBL" id="GL945491">
    <property type="protein sequence ID" value="EGN93680.1"/>
    <property type="molecule type" value="Genomic_DNA"/>
</dbReference>
<evidence type="ECO:0000313" key="1">
    <source>
        <dbReference type="EMBL" id="EGN93680.1"/>
    </source>
</evidence>
<sequence>MRQLTLEGSYEIPSTEIETKYRQLKYCQTCELYSFQTICRCLIATCHRWIWWRYEAIRECAHCRRYTARNKKDRVKYEKYHEYPSVTFP</sequence>
<dbReference type="AlphaFoldDB" id="F8QDK9"/>
<accession>F8QDK9</accession>
<protein>
    <submittedName>
        <fullName evidence="1">Uncharacterized protein</fullName>
    </submittedName>
</protein>
<organism evidence="2">
    <name type="scientific">Serpula lacrymans var. lacrymans (strain S7.3)</name>
    <name type="common">Dry rot fungus</name>
    <dbReference type="NCBI Taxonomy" id="936435"/>
    <lineage>
        <taxon>Eukaryota</taxon>
        <taxon>Fungi</taxon>
        <taxon>Dikarya</taxon>
        <taxon>Basidiomycota</taxon>
        <taxon>Agaricomycotina</taxon>
        <taxon>Agaricomycetes</taxon>
        <taxon>Agaricomycetidae</taxon>
        <taxon>Boletales</taxon>
        <taxon>Coniophorineae</taxon>
        <taxon>Serpulaceae</taxon>
        <taxon>Serpula</taxon>
    </lineage>
</organism>
<keyword evidence="2" id="KW-1185">Reference proteome</keyword>
<reference evidence="2" key="1">
    <citation type="journal article" date="2011" name="Science">
        <title>The plant cell wall-decomposing machinery underlies the functional diversity of forest fungi.</title>
        <authorList>
            <person name="Eastwood D.C."/>
            <person name="Floudas D."/>
            <person name="Binder M."/>
            <person name="Majcherczyk A."/>
            <person name="Schneider P."/>
            <person name="Aerts A."/>
            <person name="Asiegbu F.O."/>
            <person name="Baker S.E."/>
            <person name="Barry K."/>
            <person name="Bendiksby M."/>
            <person name="Blumentritt M."/>
            <person name="Coutinho P.M."/>
            <person name="Cullen D."/>
            <person name="de Vries R.P."/>
            <person name="Gathman A."/>
            <person name="Goodell B."/>
            <person name="Henrissat B."/>
            <person name="Ihrmark K."/>
            <person name="Kauserud H."/>
            <person name="Kohler A."/>
            <person name="LaButti K."/>
            <person name="Lapidus A."/>
            <person name="Lavin J.L."/>
            <person name="Lee Y.-H."/>
            <person name="Lindquist E."/>
            <person name="Lilly W."/>
            <person name="Lucas S."/>
            <person name="Morin E."/>
            <person name="Murat C."/>
            <person name="Oguiza J.A."/>
            <person name="Park J."/>
            <person name="Pisabarro A.G."/>
            <person name="Riley R."/>
            <person name="Rosling A."/>
            <person name="Salamov A."/>
            <person name="Schmidt O."/>
            <person name="Schmutz J."/>
            <person name="Skrede I."/>
            <person name="Stenlid J."/>
            <person name="Wiebenga A."/>
            <person name="Xie X."/>
            <person name="Kuees U."/>
            <person name="Hibbett D.S."/>
            <person name="Hoffmeister D."/>
            <person name="Hoegberg N."/>
            <person name="Martin F."/>
            <person name="Grigoriev I.V."/>
            <person name="Watkinson S.C."/>
        </authorList>
    </citation>
    <scope>NUCLEOTIDE SEQUENCE [LARGE SCALE GENOMIC DNA]</scope>
    <source>
        <strain evidence="2">strain S7.3</strain>
    </source>
</reference>